<dbReference type="PANTHER" id="PTHR23523">
    <property type="match status" value="1"/>
</dbReference>
<feature type="transmembrane region" description="Helical" evidence="6">
    <location>
        <begin position="226"/>
        <end position="248"/>
    </location>
</feature>
<dbReference type="CDD" id="cd17339">
    <property type="entry name" value="MFS_NIMT_CynX_like"/>
    <property type="match status" value="1"/>
</dbReference>
<feature type="transmembrane region" description="Helical" evidence="6">
    <location>
        <begin position="111"/>
        <end position="129"/>
    </location>
</feature>
<feature type="domain" description="Major facilitator superfamily (MFS) profile" evidence="7">
    <location>
        <begin position="18"/>
        <end position="399"/>
    </location>
</feature>
<evidence type="ECO:0000256" key="2">
    <source>
        <dbReference type="ARBA" id="ARBA00022448"/>
    </source>
</evidence>
<dbReference type="AlphaFoldDB" id="A0A2X3JCY2"/>
<gene>
    <name evidence="8" type="primary">yeaN</name>
    <name evidence="8" type="ORF">NCTC13940_02225</name>
</gene>
<sequence>MSGNQYVLEENLQLARDKKIFLMIGIVLVAINLRMPITSVSPLLDYIRESIPISNTLAGFLTTLPLLAFALISPFVSKISQKIGVEKLVFYTLLFILLGSLVRPIGHLGFLLAGTLCIGIGIAFGNVIIPSLIKKEFPFQLGMMTGIYSISMNLFAAIASGLSVPITKKLGGNWQMTLFIWAAFSLLALLIWLPQLKSKRNQVSHDTSKKEGKTGNVWRSKMAWQIAAMMGIQSAVFYISVAFLPVMIQEHGYSSTEGGFMLSLMQFGIMPITFIIPIVAFKMKNQRVLVLFSTILMVLGVLGLLVPIQNLAVLATSVVLLGIGSGTAFSLCMMFFNLRTETASDAAEVSGMAQSIGYLLAACGPILFGILHDFLGSFTFPLILLLIVLFLFFMCGMGAARNKTLFEK</sequence>
<evidence type="ECO:0000256" key="1">
    <source>
        <dbReference type="ARBA" id="ARBA00004651"/>
    </source>
</evidence>
<keyword evidence="4 6" id="KW-1133">Transmembrane helix</keyword>
<feature type="transmembrane region" description="Helical" evidence="6">
    <location>
        <begin position="260"/>
        <end position="281"/>
    </location>
</feature>
<dbReference type="InterPro" id="IPR020846">
    <property type="entry name" value="MFS_dom"/>
</dbReference>
<dbReference type="STRING" id="1214117.LFLEISCH_01170"/>
<protein>
    <submittedName>
        <fullName evidence="8">Inner membrane transport protein YeaN</fullName>
    </submittedName>
</protein>
<keyword evidence="3 6" id="KW-0812">Transmembrane</keyword>
<dbReference type="GO" id="GO:0005886">
    <property type="term" value="C:plasma membrane"/>
    <property type="evidence" value="ECO:0007669"/>
    <property type="project" value="UniProtKB-SubCell"/>
</dbReference>
<proteinExistence type="predicted"/>
<dbReference type="Pfam" id="PF07690">
    <property type="entry name" value="MFS_1"/>
    <property type="match status" value="1"/>
</dbReference>
<dbReference type="PANTHER" id="PTHR23523:SF2">
    <property type="entry name" value="2-NITROIMIDAZOLE TRANSPORTER"/>
    <property type="match status" value="1"/>
</dbReference>
<dbReference type="Proteomes" id="UP000250257">
    <property type="component" value="Unassembled WGS sequence"/>
</dbReference>
<evidence type="ECO:0000256" key="3">
    <source>
        <dbReference type="ARBA" id="ARBA00022692"/>
    </source>
</evidence>
<evidence type="ECO:0000256" key="4">
    <source>
        <dbReference type="ARBA" id="ARBA00022989"/>
    </source>
</evidence>
<feature type="transmembrane region" description="Helical" evidence="6">
    <location>
        <begin position="378"/>
        <end position="400"/>
    </location>
</feature>
<feature type="transmembrane region" description="Helical" evidence="6">
    <location>
        <begin position="141"/>
        <end position="162"/>
    </location>
</feature>
<dbReference type="PROSITE" id="PS50850">
    <property type="entry name" value="MFS"/>
    <property type="match status" value="1"/>
</dbReference>
<accession>A0A2X3JCY2</accession>
<feature type="transmembrane region" description="Helical" evidence="6">
    <location>
        <begin position="88"/>
        <end position="105"/>
    </location>
</feature>
<evidence type="ECO:0000256" key="5">
    <source>
        <dbReference type="ARBA" id="ARBA00023136"/>
    </source>
</evidence>
<dbReference type="InterPro" id="IPR036259">
    <property type="entry name" value="MFS_trans_sf"/>
</dbReference>
<dbReference type="InterPro" id="IPR052524">
    <property type="entry name" value="MFS_Cyanate_Porter"/>
</dbReference>
<feature type="transmembrane region" description="Helical" evidence="6">
    <location>
        <begin position="57"/>
        <end position="76"/>
    </location>
</feature>
<dbReference type="RefSeq" id="WP_059140118.1">
    <property type="nucleotide sequence ID" value="NZ_UAWT01000033.1"/>
</dbReference>
<evidence type="ECO:0000313" key="9">
    <source>
        <dbReference type="Proteomes" id="UP000250257"/>
    </source>
</evidence>
<feature type="transmembrane region" description="Helical" evidence="6">
    <location>
        <begin position="174"/>
        <end position="193"/>
    </location>
</feature>
<dbReference type="Gene3D" id="1.20.1250.20">
    <property type="entry name" value="MFS general substrate transporter like domains"/>
    <property type="match status" value="1"/>
</dbReference>
<organism evidence="8 9">
    <name type="scientific">Listeria fleischmannii subsp. fleischmannii</name>
    <dbReference type="NCBI Taxonomy" id="1671902"/>
    <lineage>
        <taxon>Bacteria</taxon>
        <taxon>Bacillati</taxon>
        <taxon>Bacillota</taxon>
        <taxon>Bacilli</taxon>
        <taxon>Bacillales</taxon>
        <taxon>Listeriaceae</taxon>
        <taxon>Listeria</taxon>
    </lineage>
</organism>
<dbReference type="GO" id="GO:0022857">
    <property type="term" value="F:transmembrane transporter activity"/>
    <property type="evidence" value="ECO:0007669"/>
    <property type="project" value="InterPro"/>
</dbReference>
<dbReference type="EMBL" id="UAWT01000033">
    <property type="protein sequence ID" value="SQC70959.1"/>
    <property type="molecule type" value="Genomic_DNA"/>
</dbReference>
<keyword evidence="5 6" id="KW-0472">Membrane</keyword>
<feature type="transmembrane region" description="Helical" evidence="6">
    <location>
        <begin position="20"/>
        <end position="37"/>
    </location>
</feature>
<evidence type="ECO:0000259" key="7">
    <source>
        <dbReference type="PROSITE" id="PS50850"/>
    </source>
</evidence>
<keyword evidence="2" id="KW-0813">Transport</keyword>
<feature type="transmembrane region" description="Helical" evidence="6">
    <location>
        <begin position="314"/>
        <end position="336"/>
    </location>
</feature>
<feature type="transmembrane region" description="Helical" evidence="6">
    <location>
        <begin position="288"/>
        <end position="308"/>
    </location>
</feature>
<dbReference type="InterPro" id="IPR011701">
    <property type="entry name" value="MFS"/>
</dbReference>
<comment type="subcellular location">
    <subcellularLocation>
        <location evidence="1">Cell membrane</location>
        <topology evidence="1">Multi-pass membrane protein</topology>
    </subcellularLocation>
</comment>
<feature type="transmembrane region" description="Helical" evidence="6">
    <location>
        <begin position="356"/>
        <end position="372"/>
    </location>
</feature>
<reference evidence="8 9" key="1">
    <citation type="submission" date="2018-06" db="EMBL/GenBank/DDBJ databases">
        <authorList>
            <consortium name="Pathogen Informatics"/>
            <person name="Doyle S."/>
        </authorList>
    </citation>
    <scope>NUCLEOTIDE SEQUENCE [LARGE SCALE GENOMIC DNA]</scope>
    <source>
        <strain evidence="8 9">NCTC13940</strain>
    </source>
</reference>
<dbReference type="SUPFAM" id="SSF103473">
    <property type="entry name" value="MFS general substrate transporter"/>
    <property type="match status" value="1"/>
</dbReference>
<name>A0A2X3JCY2_9LIST</name>
<evidence type="ECO:0000256" key="6">
    <source>
        <dbReference type="SAM" id="Phobius"/>
    </source>
</evidence>
<evidence type="ECO:0000313" key="8">
    <source>
        <dbReference type="EMBL" id="SQC70959.1"/>
    </source>
</evidence>